<evidence type="ECO:0000256" key="7">
    <source>
        <dbReference type="PROSITE-ProRule" id="PRU00557"/>
    </source>
</evidence>
<comment type="function">
    <text evidence="6">Precursor of the major egg-yolk proteins that are sources of nutrients during early development of oviparous organisms.</text>
</comment>
<dbReference type="InterPro" id="IPR015258">
    <property type="entry name" value="Vitellinogen_b-sht_shell"/>
</dbReference>
<dbReference type="InterPro" id="IPR050733">
    <property type="entry name" value="Vitellogenin/Apolipophorin"/>
</dbReference>
<dbReference type="GO" id="GO:0045735">
    <property type="term" value="F:nutrient reservoir activity"/>
    <property type="evidence" value="ECO:0007669"/>
    <property type="project" value="UniProtKB-KW"/>
</dbReference>
<evidence type="ECO:0000256" key="3">
    <source>
        <dbReference type="ARBA" id="ARBA00022761"/>
    </source>
</evidence>
<dbReference type="SUPFAM" id="SSF56968">
    <property type="entry name" value="Lipovitellin-phosvitin complex, beta-sheet shell regions"/>
    <property type="match status" value="3"/>
</dbReference>
<evidence type="ECO:0000259" key="10">
    <source>
        <dbReference type="PROSITE" id="PS51211"/>
    </source>
</evidence>
<dbReference type="Proteomes" id="UP001619887">
    <property type="component" value="Unassembled WGS sequence"/>
</dbReference>
<keyword evidence="1" id="KW-0597">Phosphoprotein</keyword>
<dbReference type="PROSITE" id="PS51211">
    <property type="entry name" value="VITELLOGENIN"/>
    <property type="match status" value="1"/>
</dbReference>
<feature type="compositionally biased region" description="Low complexity" evidence="8">
    <location>
        <begin position="1088"/>
        <end position="1118"/>
    </location>
</feature>
<feature type="chain" id="PRO_5044880197" description="Phosvitin" evidence="9">
    <location>
        <begin position="16"/>
        <end position="1666"/>
    </location>
</feature>
<keyword evidence="2 9" id="KW-0732">Signal</keyword>
<feature type="disulfide bond" evidence="7">
    <location>
        <begin position="162"/>
        <end position="188"/>
    </location>
</feature>
<feature type="region of interest" description="Disordered" evidence="8">
    <location>
        <begin position="1084"/>
        <end position="1121"/>
    </location>
</feature>
<keyword evidence="3" id="KW-0758">Storage protein</keyword>
<evidence type="ECO:0000256" key="2">
    <source>
        <dbReference type="ARBA" id="ARBA00022729"/>
    </source>
</evidence>
<dbReference type="Gene3D" id="2.20.50.20">
    <property type="entry name" value="Lipovitellin. Chain A, domain 3"/>
    <property type="match status" value="2"/>
</dbReference>
<keyword evidence="4 7" id="KW-1015">Disulfide bond</keyword>
<dbReference type="FunFam" id="1.25.10.20:FF:000002">
    <property type="entry name" value="Vitellogenin 7"/>
    <property type="match status" value="1"/>
</dbReference>
<keyword evidence="5" id="KW-0325">Glycoprotein</keyword>
<dbReference type="EMBL" id="JBIYXZ010002084">
    <property type="protein sequence ID" value="KAL3047365.1"/>
    <property type="molecule type" value="Genomic_DNA"/>
</dbReference>
<keyword evidence="13" id="KW-1185">Reference proteome</keyword>
<dbReference type="InterPro" id="IPR015817">
    <property type="entry name" value="Vitellinogen_open_b-sht_sub1"/>
</dbReference>
<feature type="disulfide bond" evidence="7">
    <location>
        <begin position="204"/>
        <end position="207"/>
    </location>
</feature>
<evidence type="ECO:0008006" key="14">
    <source>
        <dbReference type="Google" id="ProtNLM"/>
    </source>
</evidence>
<dbReference type="Gene3D" id="1.25.10.20">
    <property type="entry name" value="Vitellinogen, superhelical"/>
    <property type="match status" value="1"/>
</dbReference>
<reference evidence="12 13" key="1">
    <citation type="journal article" date="2022" name="G3 (Bethesda)">
        <title>Evaluating Illumina-, Nanopore-, and PacBio-based genome assembly strategies with the bald notothen, Trematomus borchgrevinki.</title>
        <authorList>
            <person name="Rayamajhi N."/>
            <person name="Cheng C.C."/>
            <person name="Catchen J.M."/>
        </authorList>
    </citation>
    <scope>NUCLEOTIDE SEQUENCE [LARGE SCALE GENOMIC DNA]</scope>
    <source>
        <strain evidence="12">AGRC-2024</strain>
    </source>
</reference>
<dbReference type="Pfam" id="PF00094">
    <property type="entry name" value="VWD"/>
    <property type="match status" value="1"/>
</dbReference>
<dbReference type="SMART" id="SM01170">
    <property type="entry name" value="DUF1944"/>
    <property type="match status" value="1"/>
</dbReference>
<dbReference type="InterPro" id="IPR001747">
    <property type="entry name" value="Vitellogenin_N"/>
</dbReference>
<evidence type="ECO:0000256" key="8">
    <source>
        <dbReference type="SAM" id="MobiDB-lite"/>
    </source>
</evidence>
<reference evidence="12 13" key="2">
    <citation type="journal article" date="2024" name="G3 (Bethesda)">
        <title>The genome of the cryopelagic Antarctic bald notothen, Trematomus borchgrevinki.</title>
        <authorList>
            <person name="Rayamajhi N."/>
            <person name="Rivera-Colon A.G."/>
            <person name="Minhas B.F."/>
            <person name="Cheng C.C."/>
            <person name="Catchen J.M."/>
        </authorList>
    </citation>
    <scope>NUCLEOTIDE SEQUENCE [LARGE SCALE GENOMIC DNA]</scope>
    <source>
        <strain evidence="12">AGRC-2024</strain>
    </source>
</reference>
<dbReference type="SMART" id="SM01169">
    <property type="entry name" value="DUF1943"/>
    <property type="match status" value="1"/>
</dbReference>
<evidence type="ECO:0000256" key="1">
    <source>
        <dbReference type="ARBA" id="ARBA00022553"/>
    </source>
</evidence>
<dbReference type="InterPro" id="IPR011030">
    <property type="entry name" value="Lipovitellin_superhlx_dom"/>
</dbReference>
<dbReference type="PANTHER" id="PTHR23345">
    <property type="entry name" value="VITELLOGENIN-RELATED"/>
    <property type="match status" value="1"/>
</dbReference>
<dbReference type="Pfam" id="PF01347">
    <property type="entry name" value="Vitellogenin_N"/>
    <property type="match status" value="1"/>
</dbReference>
<dbReference type="InterPro" id="IPR001846">
    <property type="entry name" value="VWF_type-D"/>
</dbReference>
<feature type="domain" description="Vitellogenin" evidence="10">
    <location>
        <begin position="24"/>
        <end position="662"/>
    </location>
</feature>
<evidence type="ECO:0000256" key="4">
    <source>
        <dbReference type="ARBA" id="ARBA00023157"/>
    </source>
</evidence>
<dbReference type="InterPro" id="IPR015255">
    <property type="entry name" value="Vitellinogen_open_b-sht"/>
</dbReference>
<dbReference type="Pfam" id="PF09172">
    <property type="entry name" value="Vit_open_b-sht"/>
    <property type="match status" value="1"/>
</dbReference>
<evidence type="ECO:0000256" key="6">
    <source>
        <dbReference type="ARBA" id="ARBA00057087"/>
    </source>
</evidence>
<dbReference type="InterPro" id="IPR037088">
    <property type="entry name" value="Vitellinogen_b-sht_shell_sf"/>
</dbReference>
<dbReference type="Gene3D" id="2.20.80.10">
    <property type="entry name" value="Lipovitellin-phosvitin complex, chain A, domain 4"/>
    <property type="match status" value="1"/>
</dbReference>
<dbReference type="Gene3D" id="2.30.230.10">
    <property type="entry name" value="Lipovitellin, beta-sheet shell regions, chain A"/>
    <property type="match status" value="1"/>
</dbReference>
<dbReference type="FunFam" id="2.30.230.10:FF:000002">
    <property type="entry name" value="Vitellogenin 7"/>
    <property type="match status" value="1"/>
</dbReference>
<dbReference type="Gene3D" id="2.20.90.10">
    <property type="entry name" value="Vitellinogen, beta-sheet shell domain"/>
    <property type="match status" value="1"/>
</dbReference>
<evidence type="ECO:0000313" key="13">
    <source>
        <dbReference type="Proteomes" id="UP001619887"/>
    </source>
</evidence>
<dbReference type="PROSITE" id="PS51233">
    <property type="entry name" value="VWFD"/>
    <property type="match status" value="1"/>
</dbReference>
<evidence type="ECO:0000259" key="11">
    <source>
        <dbReference type="PROSITE" id="PS51233"/>
    </source>
</evidence>
<proteinExistence type="predicted"/>
<comment type="caution">
    <text evidence="12">The sequence shown here is derived from an EMBL/GenBank/DDBJ whole genome shotgun (WGS) entry which is preliminary data.</text>
</comment>
<organism evidence="12 13">
    <name type="scientific">Pagothenia borchgrevinki</name>
    <name type="common">Bald rockcod</name>
    <name type="synonym">Trematomus borchgrevinki</name>
    <dbReference type="NCBI Taxonomy" id="8213"/>
    <lineage>
        <taxon>Eukaryota</taxon>
        <taxon>Metazoa</taxon>
        <taxon>Chordata</taxon>
        <taxon>Craniata</taxon>
        <taxon>Vertebrata</taxon>
        <taxon>Euteleostomi</taxon>
        <taxon>Actinopterygii</taxon>
        <taxon>Neopterygii</taxon>
        <taxon>Teleostei</taxon>
        <taxon>Neoteleostei</taxon>
        <taxon>Acanthomorphata</taxon>
        <taxon>Eupercaria</taxon>
        <taxon>Perciformes</taxon>
        <taxon>Notothenioidei</taxon>
        <taxon>Nototheniidae</taxon>
        <taxon>Pagothenia</taxon>
    </lineage>
</organism>
<accession>A0ABD2G150</accession>
<dbReference type="SMART" id="SM00638">
    <property type="entry name" value="LPD_N"/>
    <property type="match status" value="1"/>
</dbReference>
<feature type="domain" description="VWFD" evidence="11">
    <location>
        <begin position="1396"/>
        <end position="1572"/>
    </location>
</feature>
<gene>
    <name evidence="12" type="ORF">OYC64_021558</name>
</gene>
<dbReference type="SMART" id="SM00216">
    <property type="entry name" value="VWD"/>
    <property type="match status" value="1"/>
</dbReference>
<dbReference type="InterPro" id="IPR015816">
    <property type="entry name" value="Vitellinogen_b-sht_N"/>
</dbReference>
<dbReference type="FunFam" id="2.20.50.20:FF:000001">
    <property type="entry name" value="Vitellogenin 5"/>
    <property type="match status" value="1"/>
</dbReference>
<name>A0ABD2G150_PAGBO</name>
<dbReference type="Pfam" id="PF09175">
    <property type="entry name" value="Vit_b-sht_shell"/>
    <property type="match status" value="1"/>
</dbReference>
<protein>
    <recommendedName>
        <fullName evidence="14">Phosvitin</fullName>
    </recommendedName>
</protein>
<dbReference type="InterPro" id="IPR015819">
    <property type="entry name" value="Lipid_transp_b-sht_shell"/>
</dbReference>
<evidence type="ECO:0000256" key="5">
    <source>
        <dbReference type="ARBA" id="ARBA00023180"/>
    </source>
</evidence>
<evidence type="ECO:0000313" key="12">
    <source>
        <dbReference type="EMBL" id="KAL3047365.1"/>
    </source>
</evidence>
<dbReference type="SUPFAM" id="SSF48431">
    <property type="entry name" value="Lipovitellin-phosvitin complex, superhelical domain"/>
    <property type="match status" value="1"/>
</dbReference>
<comment type="caution">
    <text evidence="7">Lacks conserved residue(s) required for the propagation of feature annotation.</text>
</comment>
<sequence length="1666" mass="183025">MKVLVFALTVALAAGYQVNFVPELATGKTYVFKYEALVMGGLPEEGLARAGVKVLSKVMISALSANTFILKLEDPEIFEYSGIWPKDSFTPATKLTSALAAQLLTPIKFEYANGVVGKLFAPAGISTTVLNFHRGILNIFQLNVKKTQNVYELQELGVQGVCKTHYVISEDAKAERILLTKTKDLNNCQERIIKDIGLAYTERCPECEARAKTLKGTAAFNYVLKPAATGAHILEATVTELIQYSPINILNGAAQMESKQNLTFLEATKTPVEPIRAEYLHSGSLQYEFGSELLQIPIQLLRISNVEAQIVEVLHHLVTFNVAKVHEDAPLKFIELIQLLRVARTESIEVLWTQYKNRADYRHWILNAVPAIGTHVTLKFTKEKFLAGELTIAEVSQVLLASVHMVTADLEAIKLAEGLAMNAKIQENPILREIAMLGYGTLVAKYCAENPTCPDELVRPIHELAIQAVAKGEIEELIMTLKVLGNAGHPGSLKTIMKLLPGFGSAAASLPLRVHIDAVLALRNMAKREPKMIQEMAIQLFMDKALHPELRMVTAIVLFETKLPMGLVTTLADAILKEPNLQISSFVYSYMKSMTKSTAPDLASVAAACNVAVKILNPKFERLSYRYSKALYADTYQSPWMIGAAASAFYVNDAATLLPRAIVAKARTYFAGAYADVLEVGVRTEGVQEALLKIKDVPANADRMTKMKRVMKALSDWRAQPSSQPLASIYVKFFGQEMAFVNLNKAIVDQVIELANGPAIQTAGRKALDVLLGGFALHYAKPMLVAEVRRIIPTAVGLPMELAFYTAAVAAASVEFEATVSPPLPANFHASQLLKSDINIRAAITPSVSMHTYAVMGVNTAFIQATLLSRARVHTIVPAKVELRIDMNKGNFKLELLPVKGVDKIASAKVETYAVTRNVEDLPAAKMTPMIPDALATQMSRETFSSKISKMASSLADSMSASSEIIPVDLTSKMASQLNLPKPFEKKLCAEIKTFGIKACTEIESRNALFIRYSPLYAMIGKHAVTVEVSPAAGPVIEKIEIEIQVGEKAAEKIIKVINMSEEEEVIEDKNVLMKLRKILVPGLTNRSSSSSSSSSSRSSLSSSASSNSSSKSSSSSSSERKSKMVDLLSLLSRAFKRQSSSSSQSSSLSKQQLNEMKFIKNHVHQHALSTARASSKSSASSFESIYNKAKYLANAVAPAVTILIRAVRADRKVQGYQIAVYFDRATDRLQVIFANLAEEDHYRICADGVMLSKNKLMAKVAWGIECKEYGTEITAETGVVGKNPAASVKVTWEKLPKSLKCHAKEISEYISRIAKEYGINLDKTKNIANEIKLSVAVASEKSLNIVMKTPKMTVYKLGVSLPFSLPIGNTAAELEPYQDNLPEQISYIFTKANADECSLVKDRLVTFNNRKYKIEMPLSCYQVLAQDCTSELKFIVLLKRDQAQEQNLINVKIADIDVDLYPKDNVIMAKVNGVEIPISNLPYQHPTGKILIRQKDQGIALHAPSYGLQEVFLDQNALKVRVVDWMKGQVCGLCGKADGEVRQEFRTPNERVTKDAVSYAHSWVVAGKSCRDPSECYIKLESVKLEKQVMLHGQESKCYSVEPVLRCLPGCMPVRTTPVTVGYHCLPVDSNLNMSVSLSSIYEKSIDLRETAVAHLACRCTPQCA</sequence>
<evidence type="ECO:0000256" key="9">
    <source>
        <dbReference type="SAM" id="SignalP"/>
    </source>
</evidence>
<dbReference type="PANTHER" id="PTHR23345:SF9">
    <property type="entry name" value="VITELLOGENIN-RELATED"/>
    <property type="match status" value="1"/>
</dbReference>
<feature type="signal peptide" evidence="9">
    <location>
        <begin position="1"/>
        <end position="15"/>
    </location>
</feature>